<dbReference type="InterPro" id="IPR029058">
    <property type="entry name" value="AB_hydrolase_fold"/>
</dbReference>
<feature type="non-terminal residue" evidence="5">
    <location>
        <position position="549"/>
    </location>
</feature>
<comment type="caution">
    <text evidence="5">The sequence shown here is derived from an EMBL/GenBank/DDBJ whole genome shotgun (WGS) entry which is preliminary data.</text>
</comment>
<reference evidence="5" key="1">
    <citation type="submission" date="2023-03" db="EMBL/GenBank/DDBJ databases">
        <title>Massive genome expansion in bonnet fungi (Mycena s.s.) driven by repeated elements and novel gene families across ecological guilds.</title>
        <authorList>
            <consortium name="Lawrence Berkeley National Laboratory"/>
            <person name="Harder C.B."/>
            <person name="Miyauchi S."/>
            <person name="Viragh M."/>
            <person name="Kuo A."/>
            <person name="Thoen E."/>
            <person name="Andreopoulos B."/>
            <person name="Lu D."/>
            <person name="Skrede I."/>
            <person name="Drula E."/>
            <person name="Henrissat B."/>
            <person name="Morin E."/>
            <person name="Kohler A."/>
            <person name="Barry K."/>
            <person name="LaButti K."/>
            <person name="Morin E."/>
            <person name="Salamov A."/>
            <person name="Lipzen A."/>
            <person name="Mereny Z."/>
            <person name="Hegedus B."/>
            <person name="Baldrian P."/>
            <person name="Stursova M."/>
            <person name="Weitz H."/>
            <person name="Taylor A."/>
            <person name="Grigoriev I.V."/>
            <person name="Nagy L.G."/>
            <person name="Martin F."/>
            <person name="Kauserud H."/>
        </authorList>
    </citation>
    <scope>NUCLEOTIDE SEQUENCE</scope>
    <source>
        <strain evidence="5">CBHHK182m</strain>
    </source>
</reference>
<sequence>SARTVDLGYATYQSNLSLDPGSGVTSFLGVRYAAAPTGPLRFRAPTAPARVPDVQNATTPAQQCWQAPGLNSTTRSRMIEPEYTLAVQGKRHQDKRDTDGISDEDCLFLKCVVRLSFVWTPIFENSVHVPTVPKSNALLPVIVYLHGGGYDAGNISLYPTQDFVSLSGGEVIAVSVQYRLGVFGFLAGKKVKEEGDLNAGLLDQNFALQWVQKYISHFGGDPSKVTIWGQSAGAGAVLQHVVAHAGNTQPPLFRAALANSPFLPFQYRYDDPIPETLYAEVVARCGCVQTSDTLQCLRAAPATALLAADTALGLAGFMGTYTFVPVVDGTFIVERPSVTLNQRGKTNGEALLVTTNSDEGAGFFVFPDVLAANNFTLREYITQLFPRLPNASIGAAVELYSKADLGPSVADQATKVMGESIFVCPAYWMARPLAGAGWKAEFAIPPGLHAEDLSYEFSTFAIPPTFNNPEFLTAYRQSFLSIATNLSPNSHSNQSILPPWVGWGSAPPHTEMLFNKTETDAPVVQTFRTDEAVLRRCAFWEEVSAYTAQ</sequence>
<evidence type="ECO:0000256" key="1">
    <source>
        <dbReference type="ARBA" id="ARBA00005964"/>
    </source>
</evidence>
<dbReference type="Gene3D" id="3.40.50.1820">
    <property type="entry name" value="alpha/beta hydrolase"/>
    <property type="match status" value="1"/>
</dbReference>
<dbReference type="InterPro" id="IPR019826">
    <property type="entry name" value="Carboxylesterase_B_AS"/>
</dbReference>
<evidence type="ECO:0000313" key="5">
    <source>
        <dbReference type="EMBL" id="KAJ7699486.1"/>
    </source>
</evidence>
<keyword evidence="6" id="KW-1185">Reference proteome</keyword>
<name>A0AAD7GNL8_9AGAR</name>
<evidence type="ECO:0000256" key="2">
    <source>
        <dbReference type="ARBA" id="ARBA00022801"/>
    </source>
</evidence>
<dbReference type="PROSITE" id="PS00122">
    <property type="entry name" value="CARBOXYLESTERASE_B_1"/>
    <property type="match status" value="1"/>
</dbReference>
<dbReference type="Pfam" id="PF00135">
    <property type="entry name" value="COesterase"/>
    <property type="match status" value="1"/>
</dbReference>
<dbReference type="PANTHER" id="PTHR11559">
    <property type="entry name" value="CARBOXYLESTERASE"/>
    <property type="match status" value="1"/>
</dbReference>
<accession>A0AAD7GNL8</accession>
<dbReference type="SUPFAM" id="SSF53474">
    <property type="entry name" value="alpha/beta-Hydrolases"/>
    <property type="match status" value="1"/>
</dbReference>
<dbReference type="InterPro" id="IPR050309">
    <property type="entry name" value="Type-B_Carboxylest/Lipase"/>
</dbReference>
<evidence type="ECO:0000256" key="3">
    <source>
        <dbReference type="RuleBase" id="RU361235"/>
    </source>
</evidence>
<dbReference type="Proteomes" id="UP001215598">
    <property type="component" value="Unassembled WGS sequence"/>
</dbReference>
<dbReference type="EC" id="3.1.1.-" evidence="3"/>
<feature type="domain" description="Carboxylesterase type B" evidence="4">
    <location>
        <begin position="20"/>
        <end position="434"/>
    </location>
</feature>
<dbReference type="AlphaFoldDB" id="A0AAD7GNL8"/>
<evidence type="ECO:0000259" key="4">
    <source>
        <dbReference type="Pfam" id="PF00135"/>
    </source>
</evidence>
<keyword evidence="2 3" id="KW-0378">Hydrolase</keyword>
<organism evidence="5 6">
    <name type="scientific">Mycena metata</name>
    <dbReference type="NCBI Taxonomy" id="1033252"/>
    <lineage>
        <taxon>Eukaryota</taxon>
        <taxon>Fungi</taxon>
        <taxon>Dikarya</taxon>
        <taxon>Basidiomycota</taxon>
        <taxon>Agaricomycotina</taxon>
        <taxon>Agaricomycetes</taxon>
        <taxon>Agaricomycetidae</taxon>
        <taxon>Agaricales</taxon>
        <taxon>Marasmiineae</taxon>
        <taxon>Mycenaceae</taxon>
        <taxon>Mycena</taxon>
    </lineage>
</organism>
<protein>
    <recommendedName>
        <fullName evidence="3">Carboxylic ester hydrolase</fullName>
        <ecNumber evidence="3">3.1.1.-</ecNumber>
    </recommendedName>
</protein>
<gene>
    <name evidence="5" type="ORF">B0H16DRAFT_1836245</name>
</gene>
<dbReference type="InterPro" id="IPR002018">
    <property type="entry name" value="CarbesteraseB"/>
</dbReference>
<dbReference type="GO" id="GO:0016787">
    <property type="term" value="F:hydrolase activity"/>
    <property type="evidence" value="ECO:0007669"/>
    <property type="project" value="UniProtKB-KW"/>
</dbReference>
<comment type="similarity">
    <text evidence="1 3">Belongs to the type-B carboxylesterase/lipase family.</text>
</comment>
<dbReference type="EMBL" id="JARKIB010000570">
    <property type="protein sequence ID" value="KAJ7699486.1"/>
    <property type="molecule type" value="Genomic_DNA"/>
</dbReference>
<evidence type="ECO:0000313" key="6">
    <source>
        <dbReference type="Proteomes" id="UP001215598"/>
    </source>
</evidence>
<proteinExistence type="inferred from homology"/>